<dbReference type="Pfam" id="PF04186">
    <property type="entry name" value="FxsA"/>
    <property type="match status" value="1"/>
</dbReference>
<evidence type="ECO:0000256" key="2">
    <source>
        <dbReference type="SAM" id="Phobius"/>
    </source>
</evidence>
<dbReference type="EMBL" id="FTOF01000002">
    <property type="protein sequence ID" value="SIS41511.1"/>
    <property type="molecule type" value="Genomic_DNA"/>
</dbReference>
<feature type="compositionally biased region" description="Acidic residues" evidence="1">
    <location>
        <begin position="139"/>
        <end position="153"/>
    </location>
</feature>
<keyword evidence="2" id="KW-0472">Membrane</keyword>
<sequence length="169" mass="18075">MPILAYFLIEALAFWGVSQLIGVGWAFFGIFALMLLGALAASPALRSELERAQAGKGSVGQFAGGTALVAAGWALAIIPGYVSSLTGLLLLVRPTRELVRKSMAKSLQKRVEDFGVQVYDVSPMKRHGASYGTFGDGEGVIDAEPDPSDEDIENWSQNARPEDFGDPKK</sequence>
<name>A0A1N7IWZ2_9CORY</name>
<dbReference type="STRING" id="1161099.SAMN05444817_102226"/>
<reference evidence="4" key="1">
    <citation type="submission" date="2017-01" db="EMBL/GenBank/DDBJ databases">
        <authorList>
            <person name="Varghese N."/>
            <person name="Submissions S."/>
        </authorList>
    </citation>
    <scope>NUCLEOTIDE SEQUENCE [LARGE SCALE GENOMIC DNA]</scope>
    <source>
        <strain evidence="4">DSM 44531</strain>
    </source>
</reference>
<dbReference type="PANTHER" id="PTHR35335:SF1">
    <property type="entry name" value="UPF0716 PROTEIN FXSA"/>
    <property type="match status" value="1"/>
</dbReference>
<dbReference type="OrthoDB" id="4422778at2"/>
<organism evidence="3 4">
    <name type="scientific">Corynebacterium appendicis CIP 107643</name>
    <dbReference type="NCBI Taxonomy" id="1161099"/>
    <lineage>
        <taxon>Bacteria</taxon>
        <taxon>Bacillati</taxon>
        <taxon>Actinomycetota</taxon>
        <taxon>Actinomycetes</taxon>
        <taxon>Mycobacteriales</taxon>
        <taxon>Corynebacteriaceae</taxon>
        <taxon>Corynebacterium</taxon>
    </lineage>
</organism>
<proteinExistence type="predicted"/>
<dbReference type="PANTHER" id="PTHR35335">
    <property type="entry name" value="UPF0716 PROTEIN FXSA"/>
    <property type="match status" value="1"/>
</dbReference>
<gene>
    <name evidence="3" type="ORF">SAMN05444817_102226</name>
</gene>
<dbReference type="NCBIfam" id="NF008528">
    <property type="entry name" value="PRK11463.1-2"/>
    <property type="match status" value="1"/>
</dbReference>
<evidence type="ECO:0000313" key="3">
    <source>
        <dbReference type="EMBL" id="SIS41511.1"/>
    </source>
</evidence>
<dbReference type="AlphaFoldDB" id="A0A1N7IWZ2"/>
<keyword evidence="2" id="KW-1133">Transmembrane helix</keyword>
<dbReference type="GO" id="GO:0016020">
    <property type="term" value="C:membrane"/>
    <property type="evidence" value="ECO:0007669"/>
    <property type="project" value="InterPro"/>
</dbReference>
<feature type="transmembrane region" description="Helical" evidence="2">
    <location>
        <begin position="12"/>
        <end position="42"/>
    </location>
</feature>
<keyword evidence="2" id="KW-0812">Transmembrane</keyword>
<evidence type="ECO:0000313" key="4">
    <source>
        <dbReference type="Proteomes" id="UP000186292"/>
    </source>
</evidence>
<feature type="compositionally biased region" description="Basic and acidic residues" evidence="1">
    <location>
        <begin position="160"/>
        <end position="169"/>
    </location>
</feature>
<feature type="region of interest" description="Disordered" evidence="1">
    <location>
        <begin position="131"/>
        <end position="169"/>
    </location>
</feature>
<dbReference type="RefSeq" id="WP_076598546.1">
    <property type="nucleotide sequence ID" value="NZ_CP046976.1"/>
</dbReference>
<dbReference type="InterPro" id="IPR007313">
    <property type="entry name" value="FxsA"/>
</dbReference>
<protein>
    <submittedName>
        <fullName evidence="3">UPF0716 protein FxsA</fullName>
    </submittedName>
</protein>
<accession>A0A1N7IWZ2</accession>
<feature type="transmembrane region" description="Helical" evidence="2">
    <location>
        <begin position="62"/>
        <end position="92"/>
    </location>
</feature>
<keyword evidence="4" id="KW-1185">Reference proteome</keyword>
<dbReference type="Proteomes" id="UP000186292">
    <property type="component" value="Unassembled WGS sequence"/>
</dbReference>
<evidence type="ECO:0000256" key="1">
    <source>
        <dbReference type="SAM" id="MobiDB-lite"/>
    </source>
</evidence>